<sequence>MPSLLSHRRKGRRLHAAMQHGCFLYLLLMVVMATLSLAKPPCPAQMPCQCTDKRLKCVQQEPQPPVDGTKPLHYLSLVPYFEPSSPETRWSYAFHELRIRNQAMTNLSLAYAWGSLSLSRVEVTNSLVRRLAPGAFHGLTGVKSLNLSHNMLSSVDADDLSELPALEELVLHNNLIKTLHPKALLHNGLVAKLFLSHNLLTEVPPGLKQLTYLTHLYLQYNNIAAIPGRAFEGLTRLIILDLGALRAGLRIADSAFCGLQGGLAALYLRGNILRRLDLCALGQAHSLRGLNLTGSLFPCSCQAFSLANRTNWQRLYGFAPHFVSYEASLLSRNCDLNCKDRPAPCPDYCAVRAASPASRPAAAAAAAAGSFALDYGGKGAAVSAASRLSESAAIVASLLTSCVLLLTF</sequence>
<evidence type="ECO:0000313" key="5">
    <source>
        <dbReference type="EMBL" id="PAA53169.1"/>
    </source>
</evidence>
<evidence type="ECO:0000256" key="1">
    <source>
        <dbReference type="ARBA" id="ARBA00022614"/>
    </source>
</evidence>
<dbReference type="InterPro" id="IPR050328">
    <property type="entry name" value="Dev_Immune_Receptor"/>
</dbReference>
<dbReference type="Proteomes" id="UP000215902">
    <property type="component" value="Unassembled WGS sequence"/>
</dbReference>
<evidence type="ECO:0008006" key="8">
    <source>
        <dbReference type="Google" id="ProtNLM"/>
    </source>
</evidence>
<evidence type="ECO:0000256" key="4">
    <source>
        <dbReference type="SAM" id="SignalP"/>
    </source>
</evidence>
<feature type="signal peptide" evidence="4">
    <location>
        <begin position="1"/>
        <end position="38"/>
    </location>
</feature>
<proteinExistence type="predicted"/>
<gene>
    <name evidence="5" type="ORF">BOX15_Mlig006221g2</name>
    <name evidence="6" type="ORF">BOX15_Mlig006221g4</name>
</gene>
<protein>
    <recommendedName>
        <fullName evidence="8">LRRNT domain-containing protein</fullName>
    </recommendedName>
</protein>
<dbReference type="EMBL" id="NIVC01000553">
    <property type="protein sequence ID" value="PAA81056.1"/>
    <property type="molecule type" value="Genomic_DNA"/>
</dbReference>
<keyword evidence="3" id="KW-0677">Repeat</keyword>
<organism evidence="5 7">
    <name type="scientific">Macrostomum lignano</name>
    <dbReference type="NCBI Taxonomy" id="282301"/>
    <lineage>
        <taxon>Eukaryota</taxon>
        <taxon>Metazoa</taxon>
        <taxon>Spiralia</taxon>
        <taxon>Lophotrochozoa</taxon>
        <taxon>Platyhelminthes</taxon>
        <taxon>Rhabditophora</taxon>
        <taxon>Macrostomorpha</taxon>
        <taxon>Macrostomida</taxon>
        <taxon>Macrostomidae</taxon>
        <taxon>Macrostomum</taxon>
    </lineage>
</organism>
<comment type="caution">
    <text evidence="5">The sequence shown here is derived from an EMBL/GenBank/DDBJ whole genome shotgun (WGS) entry which is preliminary data.</text>
</comment>
<dbReference type="STRING" id="282301.A0A267DX61"/>
<reference evidence="5 7" key="1">
    <citation type="submission" date="2017-06" db="EMBL/GenBank/DDBJ databases">
        <title>A platform for efficient transgenesis in Macrostomum lignano, a flatworm model organism for stem cell research.</title>
        <authorList>
            <person name="Berezikov E."/>
        </authorList>
    </citation>
    <scope>NUCLEOTIDE SEQUENCE [LARGE SCALE GENOMIC DNA]</scope>
    <source>
        <strain evidence="5">DV1</strain>
        <tissue evidence="5">Whole organism</tissue>
    </source>
</reference>
<dbReference type="SUPFAM" id="SSF52058">
    <property type="entry name" value="L domain-like"/>
    <property type="match status" value="1"/>
</dbReference>
<dbReference type="SMART" id="SM00369">
    <property type="entry name" value="LRR_TYP"/>
    <property type="match status" value="3"/>
</dbReference>
<evidence type="ECO:0000313" key="7">
    <source>
        <dbReference type="Proteomes" id="UP000215902"/>
    </source>
</evidence>
<feature type="chain" id="PRO_5011915972" description="LRRNT domain-containing protein" evidence="4">
    <location>
        <begin position="39"/>
        <end position="408"/>
    </location>
</feature>
<dbReference type="Gene3D" id="3.80.10.10">
    <property type="entry name" value="Ribonuclease Inhibitor"/>
    <property type="match status" value="1"/>
</dbReference>
<dbReference type="InterPro" id="IPR003591">
    <property type="entry name" value="Leu-rich_rpt_typical-subtyp"/>
</dbReference>
<evidence type="ECO:0000313" key="6">
    <source>
        <dbReference type="EMBL" id="PAA81056.1"/>
    </source>
</evidence>
<dbReference type="Pfam" id="PF13855">
    <property type="entry name" value="LRR_8"/>
    <property type="match status" value="2"/>
</dbReference>
<keyword evidence="1" id="KW-0433">Leucine-rich repeat</keyword>
<keyword evidence="7" id="KW-1185">Reference proteome</keyword>
<evidence type="ECO:0000256" key="2">
    <source>
        <dbReference type="ARBA" id="ARBA00022729"/>
    </source>
</evidence>
<dbReference type="PANTHER" id="PTHR24373">
    <property type="entry name" value="SLIT RELATED LEUCINE-RICH REPEAT NEURONAL PROTEIN"/>
    <property type="match status" value="1"/>
</dbReference>
<name>A0A267DX61_9PLAT</name>
<dbReference type="InterPro" id="IPR001611">
    <property type="entry name" value="Leu-rich_rpt"/>
</dbReference>
<dbReference type="AlphaFoldDB" id="A0A267DX61"/>
<dbReference type="InterPro" id="IPR032675">
    <property type="entry name" value="LRR_dom_sf"/>
</dbReference>
<dbReference type="PANTHER" id="PTHR24373:SF275">
    <property type="entry name" value="TIR DOMAIN-CONTAINING PROTEIN"/>
    <property type="match status" value="1"/>
</dbReference>
<accession>A0A267DX61</accession>
<dbReference type="OrthoDB" id="6157067at2759"/>
<evidence type="ECO:0000256" key="3">
    <source>
        <dbReference type="ARBA" id="ARBA00022737"/>
    </source>
</evidence>
<keyword evidence="2 4" id="KW-0732">Signal</keyword>
<dbReference type="EMBL" id="NIVC01003117">
    <property type="protein sequence ID" value="PAA53169.1"/>
    <property type="molecule type" value="Genomic_DNA"/>
</dbReference>